<evidence type="ECO:0000313" key="1">
    <source>
        <dbReference type="EMBL" id="SMB93922.1"/>
    </source>
</evidence>
<dbReference type="Proteomes" id="UP000192569">
    <property type="component" value="Chromosome I"/>
</dbReference>
<keyword evidence="2" id="KW-1185">Reference proteome</keyword>
<name>A0A1W1VKQ0_9FIRM</name>
<dbReference type="RefSeq" id="WP_084664442.1">
    <property type="nucleotide sequence ID" value="NZ_LT838272.1"/>
</dbReference>
<organism evidence="1 2">
    <name type="scientific">Thermanaeromonas toyohensis ToBE</name>
    <dbReference type="NCBI Taxonomy" id="698762"/>
    <lineage>
        <taxon>Bacteria</taxon>
        <taxon>Bacillati</taxon>
        <taxon>Bacillota</taxon>
        <taxon>Clostridia</taxon>
        <taxon>Neomoorellales</taxon>
        <taxon>Neomoorellaceae</taxon>
        <taxon>Thermanaeromonas</taxon>
    </lineage>
</organism>
<protein>
    <recommendedName>
        <fullName evidence="3">Flagellar FliJ protein</fullName>
    </recommendedName>
</protein>
<proteinExistence type="predicted"/>
<gene>
    <name evidence="1" type="ORF">SAMN00808754_0938</name>
</gene>
<dbReference type="STRING" id="698762.SAMN00808754_0938"/>
<dbReference type="EMBL" id="LT838272">
    <property type="protein sequence ID" value="SMB93922.1"/>
    <property type="molecule type" value="Genomic_DNA"/>
</dbReference>
<reference evidence="1 2" key="1">
    <citation type="submission" date="2017-04" db="EMBL/GenBank/DDBJ databases">
        <authorList>
            <person name="Afonso C.L."/>
            <person name="Miller P.J."/>
            <person name="Scott M.A."/>
            <person name="Spackman E."/>
            <person name="Goraichik I."/>
            <person name="Dimitrov K.M."/>
            <person name="Suarez D.L."/>
            <person name="Swayne D.E."/>
        </authorList>
    </citation>
    <scope>NUCLEOTIDE SEQUENCE [LARGE SCALE GENOMIC DNA]</scope>
    <source>
        <strain evidence="1 2">ToBE</strain>
    </source>
</reference>
<sequence length="112" mass="13328">MPERFLRAWLKLARAQRKAIAERQGEDLEHILAAKERLSLLLSQKLAIYHPGDQSACLVKEILAEEEAAREELVRWREKVAEEFCQLQKWRELIQHQRALAPVRNRLFERRC</sequence>
<evidence type="ECO:0008006" key="3">
    <source>
        <dbReference type="Google" id="ProtNLM"/>
    </source>
</evidence>
<accession>A0A1W1VKQ0</accession>
<dbReference type="OrthoDB" id="1725726at2"/>
<evidence type="ECO:0000313" key="2">
    <source>
        <dbReference type="Proteomes" id="UP000192569"/>
    </source>
</evidence>
<dbReference type="AlphaFoldDB" id="A0A1W1VKQ0"/>